<keyword evidence="2" id="KW-1133">Transmembrane helix</keyword>
<proteinExistence type="predicted"/>
<gene>
    <name evidence="3" type="ORF">K9W45_10555</name>
</gene>
<keyword evidence="2" id="KW-0472">Membrane</keyword>
<feature type="compositionally biased region" description="Basic residues" evidence="1">
    <location>
        <begin position="26"/>
        <end position="43"/>
    </location>
</feature>
<accession>A0A9Y1BK06</accession>
<sequence>MSEKENQEIVDEYEQELVKKEDDSSKKKKVKKAKVKRKSKKPKKKFKLRKVRFTKYSLAMTLLFLIVIVPLFIGLVGLGGRSVKFSIYNTGWDGLSTVYNTLQAENKYEISNGMSSLTILNRLNSSGVLVVIGPTTSYNFAETISLVTFLVRGGSLIVADDFGSGNKIFEPLWNVIATYDSLVSLGLVPSLTDIFFGNQSAPSNVTSVEDLAGAAIFEMLAGMLKAIGFNQTVLMDAGSNYGGVSSQPLLKDTNPDNPLTAGITKGVQMEFGTVLSVKINNSRYNPSTGRYEWYTDWVPLQPLSINVTIEGGEYGNLEPIFIEDVMLPFLSFFTTTTSWMESNFRDALTGEAVPNEGEWGNTAFAPILSIPIGRGKIVMIGDPDIFINKWIEDTENNDNLQFCQNLFNYVTENMVANTTSGKIPIIFDEGHTQYKFYSPALVSTILMRLITEMSMYPLYSPFVPIMFAVIAYPLIPKARRLAPVLWTRYRGERGRSRFEREIKRILETGSYSEAVGLLYRSMLRGVRKVDTSAASSPKSLADFFISRGYPLKRGALVSEFERIDRYLQRPKLLPQSEFEKMLQFIKNLIDTLPK</sequence>
<feature type="transmembrane region" description="Helical" evidence="2">
    <location>
        <begin position="53"/>
        <end position="78"/>
    </location>
</feature>
<dbReference type="AlphaFoldDB" id="A0A9Y1BK06"/>
<evidence type="ECO:0000256" key="1">
    <source>
        <dbReference type="SAM" id="MobiDB-lite"/>
    </source>
</evidence>
<feature type="region of interest" description="Disordered" evidence="1">
    <location>
        <begin position="19"/>
        <end position="43"/>
    </location>
</feature>
<reference evidence="3" key="1">
    <citation type="journal article" date="2022" name="Nat. Microbiol.">
        <title>Unique mobile elements and scalable gene flow at the prokaryote-eukaryote boundary revealed by circularized Asgard archaea genomes.</title>
        <authorList>
            <person name="Wu F."/>
            <person name="Speth D.R."/>
            <person name="Philosof A."/>
            <person name="Cremiere A."/>
            <person name="Narayanan A."/>
            <person name="Barco R.A."/>
            <person name="Connon S.A."/>
            <person name="Amend J.P."/>
            <person name="Antoshechkin I.A."/>
            <person name="Orphan V.J."/>
        </authorList>
    </citation>
    <scope>NUCLEOTIDE SEQUENCE</scope>
    <source>
        <strain evidence="3">PM71</strain>
    </source>
</reference>
<name>A0A9Y1BK06_9ARCH</name>
<organism evidence="3">
    <name type="scientific">Candidatus Heimdallarchaeum aukensis</name>
    <dbReference type="NCBI Taxonomy" id="2876573"/>
    <lineage>
        <taxon>Archaea</taxon>
        <taxon>Promethearchaeati</taxon>
        <taxon>Candidatus Heimdallarchaeota</taxon>
        <taxon>Candidatus Heimdallarchaeia (ex Rinke et al. 2021) (nom. nud.)</taxon>
        <taxon>Candidatus Heimdallarchaeales</taxon>
        <taxon>Candidatus Heimdallarchaeaceae</taxon>
        <taxon>Candidatus Heimdallarchaeum</taxon>
    </lineage>
</organism>
<evidence type="ECO:0000313" key="3">
    <source>
        <dbReference type="EMBL" id="UJG40267.1"/>
    </source>
</evidence>
<keyword evidence="2" id="KW-0812">Transmembrane</keyword>
<dbReference type="EMBL" id="CP084166">
    <property type="protein sequence ID" value="UJG40267.1"/>
    <property type="molecule type" value="Genomic_DNA"/>
</dbReference>
<protein>
    <submittedName>
        <fullName evidence="3">DUF4350 domain-containing protein</fullName>
    </submittedName>
</protein>
<feature type="transmembrane region" description="Helical" evidence="2">
    <location>
        <begin position="456"/>
        <end position="475"/>
    </location>
</feature>
<evidence type="ECO:0000256" key="2">
    <source>
        <dbReference type="SAM" id="Phobius"/>
    </source>
</evidence>
<dbReference type="Proteomes" id="UP001201020">
    <property type="component" value="Chromosome"/>
</dbReference>